<feature type="domain" description="Integrase catalytic" evidence="5">
    <location>
        <begin position="524"/>
        <end position="700"/>
    </location>
</feature>
<dbReference type="Pfam" id="PF22936">
    <property type="entry name" value="Pol_BBD"/>
    <property type="match status" value="1"/>
</dbReference>
<dbReference type="GO" id="GO:0004190">
    <property type="term" value="F:aspartic-type endopeptidase activity"/>
    <property type="evidence" value="ECO:0007669"/>
    <property type="project" value="UniProtKB-KW"/>
</dbReference>
<dbReference type="Pfam" id="PF02992">
    <property type="entry name" value="Transposase_21"/>
    <property type="match status" value="1"/>
</dbReference>
<protein>
    <recommendedName>
        <fullName evidence="8">Gag-pol polyprotein</fullName>
    </recommendedName>
</protein>
<keyword evidence="1" id="KW-0378">Hydrolase</keyword>
<sequence length="2440" mass="277859">MENYSLLMGAAAVMKMAVEMAAVSMEKPSGALPRPRRAETETPVPRSWLRDGGGWKFLEKEKLKSNGSNFTDWFRHVRIFLNGGNLQYVLDAPLGDPPAETETDEVKAVYATRKTRYSQVQCAILCSLEADLQKRFEHHDPHELINELKTIFETHAAVECYEASKHFFSCMMEEGSSVSEHMLAMTGHAKKLSDLGIVIPNRLGINRVLQSLPPSYKNFVMNYNMQNMNKELPELFSMLKSAEIEIKKEHQVLMVNKTTSFKKQGKSKGKNRKSGKKAATPPVKPKTGPKPDAECYYCKEKGHWKRNCSKYLADLKSGLVKKKKEGISDIHVIDVYLTGSRTSTWVFDTGSVAHICNSKQELKNKRRLLKDEVTMRVGNGSKVDVIAVGTLPLHLPSGLVLSLNNCYFVPALSMNIISGSCLMQDGYSFKSENNGCSIFMNNIFYGRAPEKNGLFLLDLDSSDTHIHNIDAKRIKLNDNSTYMWHCRLGHIGVKRMKKLHIDGLLESLDFESLDRCEACLMEKMTKTPFSGIMERATDLLEIIHTDVCGPMSVASRGGYRYVLTFTDDLSRYGYIYFMKHKSETFEKFKEFQSEVENQRNKKIKFLRSDRGGEYLSYEFGMHLKKCGILSQLTPPGTPQRNGVSERRNRTLLDMVHSMMSLTDLPLSFWSYALETAAFTLNRAPSKSVETTPYELWFNKKPKLSFLKVWGCEAYVKKLQPDKLEPKAEKCVFIGYPKETIGVAVPEVVPVPPTPATEEANDNDHETSNEETTEPRRSTRERATPDWYDPCLNIMIVDNNDEDPVTYEEAMMSPDSNKWQEAMKSEMGSMYDNKVWTLVDLPDSRKAVENKWIFKRKTDADGNITVYKARLVAKGFRQIQGVDYDETFSPVAKLKSVRILLAIAAFFDYEIWQMDVKTAFLNGDIEEELYMRSIYGLKQASRSWNRRFDKVIKDFGFIQCHGEACIYKKVSGSSVAFLILYVDDILLIGNDIELLSSVKGYLNNSFSMKDLGEASYILGIKIYRDRSRRLIGLSQSTYLDKILKKFRMDESKKGFLPMLPGKVLSKTQGPATAEERERMSQIPYASAVGSIMYAMLCTRPDIAHAISLTSRYQSDPGMEHWTAVKNILKYLKRTKDMFLCYGGDQELVVTSYTDASWNTDPDDSKSQSGYVFILNGAAVSWASSKQCTVAKSSTESEYIAASEASSEAVWMKRFIIELGVVPSALDPLVIYCDNMGAIANAQEPRSHKRLKHIKLRYHSIREYIEDGEAIMVIEMSESIVMRYLKHAIIDMYENNRTEVLCPCRRCKRGKWFDPYSGKLQGHLLTNGFMHGHTQWMSDDGAEVNGATAAGGNNGRQEGGHHDIDDDEEFVAQDDNLDDDNNLDDDEEVPLASVVRDPHLQDLLLEKTKGAKRKSKLEQLEIDSNTPLYDSGRGLGESRLRVALDVLQMKAKHGWTDTSVDDILEYVKDLLPAGNTCPGSLAEAKRITCPLDLPHEKYHACINDCIMYRKEHMDKTKCPVCEAERYKKGKKKAPRKVVWYFPLAPRLQRFYADRKEAKLMRWHAERKEAVLNDEERIEHPVLTHPSDASQWKALDNEFGSFGADPRNIRLGASTDGFNPFGNQSSTHSTWPVFVWIYNLPPWLCMKRKYIQMSMLIQGPTQPGNDINMYLELLKEELETLWAEEGVDTWDAVAEEYFPLRAALITTVQDYLGYGYISCQVCHGHKACVRCMEETMFLQLGKDPGSSKTVYMGHRRWLQKTDPWRKRGDLFDGTNEPRGPPRKKSGEEIDTLLKGWKECPAPGKIRQKPGEKKKKKETTPLIGVWKRRSVFWDLPYWKILDTPHCLDVMHITKNVCESLLGTLLNMPDRTKDGPKARHDLKVLGIREELQIPAAQEGHSEEEADGGQKRKRIKQPDYYCPPSCFTFSPAEVDQFFNCLLGVRVPFGYSGLISRYMDPKKRNFSGMKSHDCHVMMTQILPVAIRGIMDDHVRATLTGLCNFFDVITRKSISVKKLARLQEEIVVILCELEMYFPPAFFDVMVHLLVHIMDDIVSLGPAFLHNMMPFERMNGVIKGYVRNRSHPDGSIVQGWLTEECISFCTNYLDIEDPVGLPQNKHLRRFEGVGHKNGRKELHVHMSGRTSDFDRANLVALQHIDLIDPWLKEHKTMIENSGKPMMTEAEIYREHNSSFARWFKDHIDANPPPMDSDKDKLVLALSHGPAPNIMTYQAYDINGYTFYTEEKDKNSVYQNSGVTMDSWTGDVKTRYYGRIEEIWELSYAGEKVPMFRIRWAKSVTKEDRYFTTMFLPEANKSKSTNATAQNEPWVLAEHVHQCFFITDPSRPSRVIVRRGKRTIVGMDGVANEEDFEGQLANRAAALHPPPCRREEENAAARRSRASPPRGGAVDTIAERRRRRSRATVAERSARSRPGTSAPPSSTSAHHLPR</sequence>
<dbReference type="Gene3D" id="3.30.420.10">
    <property type="entry name" value="Ribonuclease H-like superfamily/Ribonuclease H"/>
    <property type="match status" value="1"/>
</dbReference>
<evidence type="ECO:0000259" key="4">
    <source>
        <dbReference type="PROSITE" id="PS50158"/>
    </source>
</evidence>
<keyword evidence="7" id="KW-1185">Reference proteome</keyword>
<keyword evidence="2" id="KW-0479">Metal-binding</keyword>
<organism evidence="6 7">
    <name type="scientific">Lolium multiflorum</name>
    <name type="common">Italian ryegrass</name>
    <name type="synonym">Lolium perenne subsp. multiflorum</name>
    <dbReference type="NCBI Taxonomy" id="4521"/>
    <lineage>
        <taxon>Eukaryota</taxon>
        <taxon>Viridiplantae</taxon>
        <taxon>Streptophyta</taxon>
        <taxon>Embryophyta</taxon>
        <taxon>Tracheophyta</taxon>
        <taxon>Spermatophyta</taxon>
        <taxon>Magnoliopsida</taxon>
        <taxon>Liliopsida</taxon>
        <taxon>Poales</taxon>
        <taxon>Poaceae</taxon>
        <taxon>BOP clade</taxon>
        <taxon>Pooideae</taxon>
        <taxon>Poodae</taxon>
        <taxon>Poeae</taxon>
        <taxon>Poeae Chloroplast Group 2 (Poeae type)</taxon>
        <taxon>Loliodinae</taxon>
        <taxon>Loliinae</taxon>
        <taxon>Lolium</taxon>
    </lineage>
</organism>
<dbReference type="Pfam" id="PF13976">
    <property type="entry name" value="gag_pre-integrs"/>
    <property type="match status" value="1"/>
</dbReference>
<dbReference type="Gene3D" id="4.10.60.10">
    <property type="entry name" value="Zinc finger, CCHC-type"/>
    <property type="match status" value="1"/>
</dbReference>
<dbReference type="PANTHER" id="PTHR48258">
    <property type="entry name" value="DUF4218 DOMAIN-CONTAINING PROTEIN-RELATED"/>
    <property type="match status" value="1"/>
</dbReference>
<dbReference type="InterPro" id="IPR012337">
    <property type="entry name" value="RNaseH-like_sf"/>
</dbReference>
<keyword evidence="1" id="KW-0064">Aspartyl protease</keyword>
<accession>A0AAD8T7H5</accession>
<feature type="region of interest" description="Disordered" evidence="3">
    <location>
        <begin position="1338"/>
        <end position="1362"/>
    </location>
</feature>
<keyword evidence="2" id="KW-0862">Zinc</keyword>
<dbReference type="SUPFAM" id="SSF56672">
    <property type="entry name" value="DNA/RNA polymerases"/>
    <property type="match status" value="1"/>
</dbReference>
<evidence type="ECO:0008006" key="8">
    <source>
        <dbReference type="Google" id="ProtNLM"/>
    </source>
</evidence>
<dbReference type="GO" id="GO:0015074">
    <property type="term" value="P:DNA integration"/>
    <property type="evidence" value="ECO:0007669"/>
    <property type="project" value="InterPro"/>
</dbReference>
<dbReference type="GO" id="GO:0008270">
    <property type="term" value="F:zinc ion binding"/>
    <property type="evidence" value="ECO:0007669"/>
    <property type="project" value="UniProtKB-KW"/>
</dbReference>
<dbReference type="InterPro" id="IPR025724">
    <property type="entry name" value="GAG-pre-integrase_dom"/>
</dbReference>
<dbReference type="Pfam" id="PF14223">
    <property type="entry name" value="Retrotran_gag_2"/>
    <property type="match status" value="1"/>
</dbReference>
<feature type="region of interest" description="Disordered" evidence="3">
    <location>
        <begin position="747"/>
        <end position="782"/>
    </location>
</feature>
<dbReference type="InterPro" id="IPR043502">
    <property type="entry name" value="DNA/RNA_pol_sf"/>
</dbReference>
<dbReference type="InterPro" id="IPR054722">
    <property type="entry name" value="PolX-like_BBD"/>
</dbReference>
<feature type="domain" description="CCHC-type" evidence="4">
    <location>
        <begin position="295"/>
        <end position="310"/>
    </location>
</feature>
<dbReference type="InterPro" id="IPR036875">
    <property type="entry name" value="Znf_CCHC_sf"/>
</dbReference>
<dbReference type="SUPFAM" id="SSF53098">
    <property type="entry name" value="Ribonuclease H-like"/>
    <property type="match status" value="1"/>
</dbReference>
<dbReference type="InterPro" id="IPR029480">
    <property type="entry name" value="Transpos_assoc"/>
</dbReference>
<dbReference type="SMART" id="SM00343">
    <property type="entry name" value="ZnF_C2HC"/>
    <property type="match status" value="1"/>
</dbReference>
<dbReference type="Pfam" id="PF13960">
    <property type="entry name" value="DUF4218"/>
    <property type="match status" value="1"/>
</dbReference>
<name>A0AAD8T7H5_LOLMU</name>
<dbReference type="PROSITE" id="PS50994">
    <property type="entry name" value="INTEGRASE"/>
    <property type="match status" value="1"/>
</dbReference>
<feature type="compositionally biased region" description="Basic and acidic residues" evidence="3">
    <location>
        <begin position="761"/>
        <end position="782"/>
    </location>
</feature>
<dbReference type="EMBL" id="JAUUTY010000003">
    <property type="protein sequence ID" value="KAK1670924.1"/>
    <property type="molecule type" value="Genomic_DNA"/>
</dbReference>
<proteinExistence type="predicted"/>
<dbReference type="Pfam" id="PF07727">
    <property type="entry name" value="RVT_2"/>
    <property type="match status" value="1"/>
</dbReference>
<dbReference type="GO" id="GO:0003676">
    <property type="term" value="F:nucleic acid binding"/>
    <property type="evidence" value="ECO:0007669"/>
    <property type="project" value="InterPro"/>
</dbReference>
<comment type="caution">
    <text evidence="6">The sequence shown here is derived from an EMBL/GenBank/DDBJ whole genome shotgun (WGS) entry which is preliminary data.</text>
</comment>
<evidence type="ECO:0000256" key="1">
    <source>
        <dbReference type="ARBA" id="ARBA00022750"/>
    </source>
</evidence>
<keyword evidence="1" id="KW-0645">Protease</keyword>
<feature type="region of interest" description="Disordered" evidence="3">
    <location>
        <begin position="2369"/>
        <end position="2440"/>
    </location>
</feature>
<keyword evidence="2" id="KW-0863">Zinc-finger</keyword>
<evidence type="ECO:0000256" key="2">
    <source>
        <dbReference type="PROSITE-ProRule" id="PRU00047"/>
    </source>
</evidence>
<feature type="compositionally biased region" description="Basic residues" evidence="3">
    <location>
        <begin position="263"/>
        <end position="276"/>
    </location>
</feature>
<dbReference type="InterPro" id="IPR013103">
    <property type="entry name" value="RVT_2"/>
</dbReference>
<dbReference type="InterPro" id="IPR001878">
    <property type="entry name" value="Znf_CCHC"/>
</dbReference>
<dbReference type="Proteomes" id="UP001231189">
    <property type="component" value="Unassembled WGS sequence"/>
</dbReference>
<gene>
    <name evidence="6" type="ORF">QYE76_059083</name>
</gene>
<evidence type="ECO:0000256" key="3">
    <source>
        <dbReference type="SAM" id="MobiDB-lite"/>
    </source>
</evidence>
<dbReference type="InterPro" id="IPR036397">
    <property type="entry name" value="RNaseH_sf"/>
</dbReference>
<feature type="region of interest" description="Disordered" evidence="3">
    <location>
        <begin position="257"/>
        <end position="292"/>
    </location>
</feature>
<dbReference type="CDD" id="cd09272">
    <property type="entry name" value="RNase_HI_RT_Ty1"/>
    <property type="match status" value="1"/>
</dbReference>
<dbReference type="InterPro" id="IPR004242">
    <property type="entry name" value="Transposase_21"/>
</dbReference>
<evidence type="ECO:0000259" key="5">
    <source>
        <dbReference type="PROSITE" id="PS50994"/>
    </source>
</evidence>
<dbReference type="SUPFAM" id="SSF57756">
    <property type="entry name" value="Retrovirus zinc finger-like domains"/>
    <property type="match status" value="1"/>
</dbReference>
<dbReference type="InterPro" id="IPR001584">
    <property type="entry name" value="Integrase_cat-core"/>
</dbReference>
<dbReference type="Pfam" id="PF13963">
    <property type="entry name" value="Transpos_assoc"/>
    <property type="match status" value="1"/>
</dbReference>
<evidence type="ECO:0000313" key="6">
    <source>
        <dbReference type="EMBL" id="KAK1670924.1"/>
    </source>
</evidence>
<dbReference type="PANTHER" id="PTHR48258:SF9">
    <property type="entry name" value="OS01G0348150 PROTEIN"/>
    <property type="match status" value="1"/>
</dbReference>
<feature type="compositionally biased region" description="Low complexity" evidence="3">
    <location>
        <begin position="2413"/>
        <end position="2440"/>
    </location>
</feature>
<dbReference type="InterPro" id="IPR025452">
    <property type="entry name" value="DUF4218"/>
</dbReference>
<dbReference type="PROSITE" id="PS50158">
    <property type="entry name" value="ZF_CCHC"/>
    <property type="match status" value="1"/>
</dbReference>
<dbReference type="Pfam" id="PF00665">
    <property type="entry name" value="rve"/>
    <property type="match status" value="1"/>
</dbReference>
<reference evidence="6" key="1">
    <citation type="submission" date="2023-07" db="EMBL/GenBank/DDBJ databases">
        <title>A chromosome-level genome assembly of Lolium multiflorum.</title>
        <authorList>
            <person name="Chen Y."/>
            <person name="Copetti D."/>
            <person name="Kolliker R."/>
            <person name="Studer B."/>
        </authorList>
    </citation>
    <scope>NUCLEOTIDE SEQUENCE</scope>
    <source>
        <strain evidence="6">02402/16</strain>
        <tissue evidence="6">Leaf</tissue>
    </source>
</reference>
<evidence type="ECO:0000313" key="7">
    <source>
        <dbReference type="Proteomes" id="UP001231189"/>
    </source>
</evidence>